<evidence type="ECO:0000259" key="1">
    <source>
        <dbReference type="PROSITE" id="PS50106"/>
    </source>
</evidence>
<sequence>MNILAGTKNSFALSSCLLQWGQKITIFTNCHKFCIEAKVLSKEPGTQQYYCIPMKNLKCSLLFILVTLLSQCIQAQQLPRRAFLGAQLQNVTEAQQKSLKLPTQQGVHLVRVLPGSSLAFAKLKVGDILTAINQYSIVNVRQFMPLLKKFKANDKVKLTYYRQGKQRQAHMTFQEFPKMQSKTYDVIYSSVKANTNHLRTIITKPKGNGKYPAVLIVQGLGCATIDSPVNRFSKAISDSLTGRGMVVMQVEKTGMGDSQGAPCRECSFEEEVEGYRQGIKALKKMSYVDANQVFMFGFSMGGIIAPIVASQMPVKGVIAYGTVGGRNWLEYEMENTRRQAEMAGTPYDEISVIMQAKEKALHYLMVEKQATQDIIAKYPETAPHLRYPQHSQYLRSVGSLNLAKNWLKINAHVLVVHGKADFVSFAKDHALIAKIVNSKHPGKATYTELPNSDHWLNAMKTMQRSRQNRRNRNNAKNYRLLSIVSNWILEKVKIS</sequence>
<dbReference type="eggNOG" id="COG0265">
    <property type="taxonomic scope" value="Bacteria"/>
</dbReference>
<dbReference type="Gene3D" id="3.40.50.1820">
    <property type="entry name" value="alpha/beta hydrolase"/>
    <property type="match status" value="1"/>
</dbReference>
<dbReference type="GO" id="GO:0052689">
    <property type="term" value="F:carboxylic ester hydrolase activity"/>
    <property type="evidence" value="ECO:0007669"/>
    <property type="project" value="TreeGrafter"/>
</dbReference>
<dbReference type="SUPFAM" id="SSF53474">
    <property type="entry name" value="alpha/beta-Hydrolases"/>
    <property type="match status" value="1"/>
</dbReference>
<dbReference type="AlphaFoldDB" id="A1ZUQ9"/>
<protein>
    <submittedName>
        <fullName evidence="2">Pdz domain (Also known as dhr or glgf) protein</fullName>
    </submittedName>
</protein>
<dbReference type="PANTHER" id="PTHR43265:SF1">
    <property type="entry name" value="ESTERASE ESTD"/>
    <property type="match status" value="1"/>
</dbReference>
<evidence type="ECO:0000313" key="2">
    <source>
        <dbReference type="EMBL" id="EAY25813.1"/>
    </source>
</evidence>
<organism evidence="2 3">
    <name type="scientific">Microscilla marina ATCC 23134</name>
    <dbReference type="NCBI Taxonomy" id="313606"/>
    <lineage>
        <taxon>Bacteria</taxon>
        <taxon>Pseudomonadati</taxon>
        <taxon>Bacteroidota</taxon>
        <taxon>Cytophagia</taxon>
        <taxon>Cytophagales</taxon>
        <taxon>Microscillaceae</taxon>
        <taxon>Microscilla</taxon>
    </lineage>
</organism>
<comment type="caution">
    <text evidence="2">The sequence shown here is derived from an EMBL/GenBank/DDBJ whole genome shotgun (WGS) entry which is preliminary data.</text>
</comment>
<dbReference type="EMBL" id="AAWS01000042">
    <property type="protein sequence ID" value="EAY25813.1"/>
    <property type="molecule type" value="Genomic_DNA"/>
</dbReference>
<evidence type="ECO:0000313" key="3">
    <source>
        <dbReference type="Proteomes" id="UP000004095"/>
    </source>
</evidence>
<keyword evidence="3" id="KW-1185">Reference proteome</keyword>
<dbReference type="InterPro" id="IPR029058">
    <property type="entry name" value="AB_hydrolase_fold"/>
</dbReference>
<proteinExistence type="predicted"/>
<dbReference type="eggNOG" id="COG1073">
    <property type="taxonomic scope" value="Bacteria"/>
</dbReference>
<gene>
    <name evidence="2" type="ORF">M23134_07625</name>
</gene>
<dbReference type="SUPFAM" id="SSF50156">
    <property type="entry name" value="PDZ domain-like"/>
    <property type="match status" value="1"/>
</dbReference>
<dbReference type="SMART" id="SM00228">
    <property type="entry name" value="PDZ"/>
    <property type="match status" value="1"/>
</dbReference>
<dbReference type="InterPro" id="IPR001478">
    <property type="entry name" value="PDZ"/>
</dbReference>
<dbReference type="PANTHER" id="PTHR43265">
    <property type="entry name" value="ESTERASE ESTD"/>
    <property type="match status" value="1"/>
</dbReference>
<dbReference type="InterPro" id="IPR036034">
    <property type="entry name" value="PDZ_sf"/>
</dbReference>
<dbReference type="OrthoDB" id="9809549at2"/>
<dbReference type="PROSITE" id="PS50106">
    <property type="entry name" value="PDZ"/>
    <property type="match status" value="1"/>
</dbReference>
<dbReference type="Proteomes" id="UP000004095">
    <property type="component" value="Unassembled WGS sequence"/>
</dbReference>
<accession>A1ZUQ9</accession>
<feature type="domain" description="PDZ" evidence="1">
    <location>
        <begin position="72"/>
        <end position="140"/>
    </location>
</feature>
<dbReference type="Pfam" id="PF12146">
    <property type="entry name" value="Hydrolase_4"/>
    <property type="match status" value="1"/>
</dbReference>
<dbReference type="InterPro" id="IPR053145">
    <property type="entry name" value="AB_hydrolase_Est10"/>
</dbReference>
<dbReference type="Pfam" id="PF13180">
    <property type="entry name" value="PDZ_2"/>
    <property type="match status" value="1"/>
</dbReference>
<reference evidence="2 3" key="1">
    <citation type="submission" date="2007-01" db="EMBL/GenBank/DDBJ databases">
        <authorList>
            <person name="Haygood M."/>
            <person name="Podell S."/>
            <person name="Anderson C."/>
            <person name="Hopkinson B."/>
            <person name="Roe K."/>
            <person name="Barbeau K."/>
            <person name="Gaasterland T."/>
            <person name="Ferriera S."/>
            <person name="Johnson J."/>
            <person name="Kravitz S."/>
            <person name="Beeson K."/>
            <person name="Sutton G."/>
            <person name="Rogers Y.-H."/>
            <person name="Friedman R."/>
            <person name="Frazier M."/>
            <person name="Venter J.C."/>
        </authorList>
    </citation>
    <scope>NUCLEOTIDE SEQUENCE [LARGE SCALE GENOMIC DNA]</scope>
    <source>
        <strain evidence="2 3">ATCC 23134</strain>
    </source>
</reference>
<dbReference type="InterPro" id="IPR022742">
    <property type="entry name" value="Hydrolase_4"/>
</dbReference>
<dbReference type="Gene3D" id="2.30.42.10">
    <property type="match status" value="1"/>
</dbReference>
<name>A1ZUQ9_MICM2</name>